<dbReference type="GO" id="GO:0016020">
    <property type="term" value="C:membrane"/>
    <property type="evidence" value="ECO:0007669"/>
    <property type="project" value="InterPro"/>
</dbReference>
<feature type="transmembrane region" description="Helical" evidence="5">
    <location>
        <begin position="60"/>
        <end position="80"/>
    </location>
</feature>
<proteinExistence type="inferred from homology"/>
<evidence type="ECO:0000256" key="4">
    <source>
        <dbReference type="PIRNR" id="PIRNR036417"/>
    </source>
</evidence>
<keyword evidence="9" id="KW-1185">Reference proteome</keyword>
<dbReference type="InterPro" id="IPR016039">
    <property type="entry name" value="Thiolase-like"/>
</dbReference>
<dbReference type="OrthoDB" id="329835at2759"/>
<dbReference type="CDD" id="cd00831">
    <property type="entry name" value="CHS_like"/>
    <property type="match status" value="1"/>
</dbReference>
<dbReference type="Pfam" id="PF08392">
    <property type="entry name" value="FAE1_CUT1_RppA"/>
    <property type="match status" value="1"/>
</dbReference>
<keyword evidence="5" id="KW-0472">Membrane</keyword>
<name>A0A834YP04_TETSI</name>
<dbReference type="EC" id="2.3.1.-" evidence="4"/>
<dbReference type="PIRSF" id="PIRSF036417">
    <property type="entry name" value="3-ktacl-CoA_syn"/>
    <property type="match status" value="1"/>
</dbReference>
<evidence type="ECO:0000313" key="9">
    <source>
        <dbReference type="Proteomes" id="UP000655225"/>
    </source>
</evidence>
<protein>
    <recommendedName>
        <fullName evidence="4">3-ketoacyl-CoA synthase</fullName>
        <ecNumber evidence="4">2.3.1.-</ecNumber>
    </recommendedName>
</protein>
<keyword evidence="2 4" id="KW-0808">Transferase</keyword>
<comment type="similarity">
    <text evidence="1 4">Belongs to the thiolase-like superfamily. Chalcone/stilbene synthases family.</text>
</comment>
<dbReference type="SUPFAM" id="SSF53901">
    <property type="entry name" value="Thiolase-like"/>
    <property type="match status" value="2"/>
</dbReference>
<comment type="pathway">
    <text evidence="4">Lipid metabolism; fatty acid biosynthesis.</text>
</comment>
<evidence type="ECO:0000256" key="2">
    <source>
        <dbReference type="ARBA" id="ARBA00022679"/>
    </source>
</evidence>
<comment type="caution">
    <text evidence="8">The sequence shown here is derived from an EMBL/GenBank/DDBJ whole genome shotgun (WGS) entry which is preliminary data.</text>
</comment>
<dbReference type="InterPro" id="IPR013747">
    <property type="entry name" value="ACP_syn_III_C"/>
</dbReference>
<keyword evidence="3 4" id="KW-0012">Acyltransferase</keyword>
<keyword evidence="5" id="KW-0812">Transmembrane</keyword>
<dbReference type="InterPro" id="IPR012392">
    <property type="entry name" value="3-ktacl-CoA_syn"/>
</dbReference>
<evidence type="ECO:0000256" key="5">
    <source>
        <dbReference type="SAM" id="Phobius"/>
    </source>
</evidence>
<feature type="domain" description="FAE" evidence="6">
    <location>
        <begin position="115"/>
        <end position="401"/>
    </location>
</feature>
<evidence type="ECO:0000259" key="6">
    <source>
        <dbReference type="Pfam" id="PF08392"/>
    </source>
</evidence>
<dbReference type="InterPro" id="IPR013601">
    <property type="entry name" value="FAE1_typ3_polyketide_synth"/>
</dbReference>
<sequence length="510" mass="57880">MASEQELLSTEIVNRGVEGSGPYAGSLNFTVRVRRCMPDFLNSVNLKYVKLGYHYLISHGFYLLITAPLLLIIMIFGAQIGKLTFRDFYFKWDLTNTIFLMVFLPLVPYIYLNFTSPRSTYLVDFACYRPPDDLKISKAKFIDLARTSSNFDDAAIQFQHRVLKNSGIGDETYLPRSVFLPGRHKVTLKDGREEAAMVMFGAVDDLLATTGVRLNDIKILIVNCSILNTTPSLSAMVINHYKLRHDIQSFNLGGMGCAAGAIAIDLARDLLNAHPGSYALVVSTEVVSFTWYTGKEANMLLPNCFFRMGAAAMLLSNFRLDRWRAKYELKQLVRTHKGMDSRCFNCIGMKEDAEGKKGLSVNKEMFEVSGHALKDNITTLGPLVLPFMEQLHFFTSLLFKKETKPYIPDYKLAFEHVCILASSKKVLDEIQKNLELTEEYMEASRMTLERFGNTSSSSVWYELAYLETKRRIKKGNRVWQIAFGSGFKCNSVVWKALRSVSRPRRSPWTG</sequence>
<dbReference type="UniPathway" id="UPA00094"/>
<evidence type="ECO:0000313" key="8">
    <source>
        <dbReference type="EMBL" id="KAF8389512.1"/>
    </source>
</evidence>
<accession>A0A834YP04</accession>
<dbReference type="PANTHER" id="PTHR31561">
    <property type="entry name" value="3-KETOACYL-COA SYNTHASE"/>
    <property type="match status" value="1"/>
</dbReference>
<dbReference type="EMBL" id="JABCRI010000019">
    <property type="protein sequence ID" value="KAF8389512.1"/>
    <property type="molecule type" value="Genomic_DNA"/>
</dbReference>
<organism evidence="8 9">
    <name type="scientific">Tetracentron sinense</name>
    <name type="common">Spur-leaf</name>
    <dbReference type="NCBI Taxonomy" id="13715"/>
    <lineage>
        <taxon>Eukaryota</taxon>
        <taxon>Viridiplantae</taxon>
        <taxon>Streptophyta</taxon>
        <taxon>Embryophyta</taxon>
        <taxon>Tracheophyta</taxon>
        <taxon>Spermatophyta</taxon>
        <taxon>Magnoliopsida</taxon>
        <taxon>Trochodendrales</taxon>
        <taxon>Trochodendraceae</taxon>
        <taxon>Tetracentron</taxon>
    </lineage>
</organism>
<gene>
    <name evidence="8" type="ORF">HHK36_026207</name>
</gene>
<keyword evidence="5" id="KW-1133">Transmembrane helix</keyword>
<evidence type="ECO:0000256" key="3">
    <source>
        <dbReference type="ARBA" id="ARBA00023315"/>
    </source>
</evidence>
<feature type="transmembrane region" description="Helical" evidence="5">
    <location>
        <begin position="92"/>
        <end position="112"/>
    </location>
</feature>
<dbReference type="AlphaFoldDB" id="A0A834YP04"/>
<reference evidence="8 9" key="1">
    <citation type="submission" date="2020-04" db="EMBL/GenBank/DDBJ databases">
        <title>Plant Genome Project.</title>
        <authorList>
            <person name="Zhang R.-G."/>
        </authorList>
    </citation>
    <scope>NUCLEOTIDE SEQUENCE [LARGE SCALE GENOMIC DNA]</scope>
    <source>
        <strain evidence="8">YNK0</strain>
        <tissue evidence="8">Leaf</tissue>
    </source>
</reference>
<dbReference type="GO" id="GO:0016747">
    <property type="term" value="F:acyltransferase activity, transferring groups other than amino-acyl groups"/>
    <property type="evidence" value="ECO:0007669"/>
    <property type="project" value="InterPro"/>
</dbReference>
<dbReference type="OMA" id="THKGMDN"/>
<evidence type="ECO:0000256" key="1">
    <source>
        <dbReference type="ARBA" id="ARBA00005531"/>
    </source>
</evidence>
<dbReference type="Gene3D" id="3.40.47.10">
    <property type="match status" value="2"/>
</dbReference>
<dbReference type="GO" id="GO:0006633">
    <property type="term" value="P:fatty acid biosynthetic process"/>
    <property type="evidence" value="ECO:0007669"/>
    <property type="project" value="UniProtKB-UniPathway"/>
</dbReference>
<dbReference type="Pfam" id="PF08541">
    <property type="entry name" value="ACP_syn_III_C"/>
    <property type="match status" value="1"/>
</dbReference>
<feature type="domain" description="Beta-ketoacyl-[acyl-carrier-protein] synthase III C-terminal" evidence="7">
    <location>
        <begin position="416"/>
        <end position="495"/>
    </location>
</feature>
<dbReference type="Proteomes" id="UP000655225">
    <property type="component" value="Unassembled WGS sequence"/>
</dbReference>
<evidence type="ECO:0000259" key="7">
    <source>
        <dbReference type="Pfam" id="PF08541"/>
    </source>
</evidence>